<proteinExistence type="predicted"/>
<organism evidence="6 7">
    <name type="scientific">Sphingosinicella rhizophila</name>
    <dbReference type="NCBI Taxonomy" id="3050082"/>
    <lineage>
        <taxon>Bacteria</taxon>
        <taxon>Pseudomonadati</taxon>
        <taxon>Pseudomonadota</taxon>
        <taxon>Alphaproteobacteria</taxon>
        <taxon>Sphingomonadales</taxon>
        <taxon>Sphingosinicellaceae</taxon>
        <taxon>Sphingosinicella</taxon>
    </lineage>
</organism>
<dbReference type="Gene3D" id="3.30.870.10">
    <property type="entry name" value="Endonuclease Chain A"/>
    <property type="match status" value="2"/>
</dbReference>
<dbReference type="InterPro" id="IPR015679">
    <property type="entry name" value="PLipase_D_fam"/>
</dbReference>
<dbReference type="RefSeq" id="WP_315723778.1">
    <property type="nucleotide sequence ID" value="NZ_JAVUPU010000002.1"/>
</dbReference>
<dbReference type="EMBL" id="JAVUPU010000002">
    <property type="protein sequence ID" value="MDT9598060.1"/>
    <property type="molecule type" value="Genomic_DNA"/>
</dbReference>
<comment type="catalytic activity">
    <reaction evidence="1">
        <text>a 1,2-diacyl-sn-glycero-3-phosphocholine + H2O = a 1,2-diacyl-sn-glycero-3-phosphate + choline + H(+)</text>
        <dbReference type="Rhea" id="RHEA:14445"/>
        <dbReference type="ChEBI" id="CHEBI:15354"/>
        <dbReference type="ChEBI" id="CHEBI:15377"/>
        <dbReference type="ChEBI" id="CHEBI:15378"/>
        <dbReference type="ChEBI" id="CHEBI:57643"/>
        <dbReference type="ChEBI" id="CHEBI:58608"/>
        <dbReference type="EC" id="3.1.4.4"/>
    </reaction>
</comment>
<keyword evidence="4" id="KW-0443">Lipid metabolism</keyword>
<reference evidence="6 7" key="1">
    <citation type="submission" date="2023-05" db="EMBL/GenBank/DDBJ databases">
        <authorList>
            <person name="Guo Y."/>
        </authorList>
    </citation>
    <scope>NUCLEOTIDE SEQUENCE [LARGE SCALE GENOMIC DNA]</scope>
    <source>
        <strain evidence="6 7">GR2756</strain>
    </source>
</reference>
<gene>
    <name evidence="6" type="ORF">RQX22_03735</name>
</gene>
<feature type="domain" description="PLD phosphodiesterase" evidence="5">
    <location>
        <begin position="431"/>
        <end position="458"/>
    </location>
</feature>
<evidence type="ECO:0000259" key="5">
    <source>
        <dbReference type="PROSITE" id="PS50035"/>
    </source>
</evidence>
<keyword evidence="7" id="KW-1185">Reference proteome</keyword>
<sequence>MTPLIEAADMFPALERLVLDATKEVWMSFRIFDPGTKTRSQEARALGLASWSDLLRHAVLSGVTVRILLADFEPVLADYLHAGSWNSYRQIRDIVEQLDRDDRARLQLIVIQHEGELGWVWRQMLRFPLRQRIRKVVKRLLGRAEHDDGGLENRPGLWNHLTWDGDKPKAWKAAAPPRLWPATYHQKFVVIDGQIAIIGGLDLDERRWDDRRHHRRANQTWHDISARLEGPAVTDAARHFAFLWNREMPRYRAIVEDWTTPCGRELMLDPLDSIAEPDAWQPTRGEATVQIVRTLSRQSSSLFAIGPVPYLRELKAAHRNLIHSARRQLYVEAQFFRSREAAAWIEQALRANPALEVLILIANAPEEIAFEGQGGNPAHRHGEYLQARTLGRLLRRAGPDRLGLFTLVKQEPVKADEEKFEETRGTAFGSGLIHIHSKLLIADDRNCLLSSANINGRSFDWDTELGFLWQEEGKGIASFKRQLWHQLFDGPPPEGLDGWRDAARFNAGAEPEDRKGFVLPYQLGRARRFARPYWFIPDDLV</sequence>
<keyword evidence="2" id="KW-0677">Repeat</keyword>
<dbReference type="InterPro" id="IPR001736">
    <property type="entry name" value="PLipase_D/transphosphatidylase"/>
</dbReference>
<dbReference type="PROSITE" id="PS50035">
    <property type="entry name" value="PLD"/>
    <property type="match status" value="2"/>
</dbReference>
<protein>
    <recommendedName>
        <fullName evidence="5">PLD phosphodiesterase domain-containing protein</fullName>
    </recommendedName>
</protein>
<evidence type="ECO:0000256" key="4">
    <source>
        <dbReference type="ARBA" id="ARBA00023098"/>
    </source>
</evidence>
<dbReference type="Proteomes" id="UP001259572">
    <property type="component" value="Unassembled WGS sequence"/>
</dbReference>
<evidence type="ECO:0000256" key="1">
    <source>
        <dbReference type="ARBA" id="ARBA00000798"/>
    </source>
</evidence>
<evidence type="ECO:0000256" key="3">
    <source>
        <dbReference type="ARBA" id="ARBA00022801"/>
    </source>
</evidence>
<dbReference type="SUPFAM" id="SSF56024">
    <property type="entry name" value="Phospholipase D/nuclease"/>
    <property type="match status" value="2"/>
</dbReference>
<keyword evidence="3" id="KW-0378">Hydrolase</keyword>
<name>A0ABU3Q546_9SPHN</name>
<dbReference type="PANTHER" id="PTHR18896">
    <property type="entry name" value="PHOSPHOLIPASE D"/>
    <property type="match status" value="1"/>
</dbReference>
<dbReference type="Pfam" id="PF00614">
    <property type="entry name" value="PLDc"/>
    <property type="match status" value="1"/>
</dbReference>
<dbReference type="SMART" id="SM00155">
    <property type="entry name" value="PLDc"/>
    <property type="match status" value="2"/>
</dbReference>
<comment type="caution">
    <text evidence="6">The sequence shown here is derived from an EMBL/GenBank/DDBJ whole genome shotgun (WGS) entry which is preliminary data.</text>
</comment>
<dbReference type="PANTHER" id="PTHR18896:SF76">
    <property type="entry name" value="PHOSPHOLIPASE"/>
    <property type="match status" value="1"/>
</dbReference>
<dbReference type="CDD" id="cd09105">
    <property type="entry name" value="PLDc_vPLD1_2_like_2"/>
    <property type="match status" value="1"/>
</dbReference>
<evidence type="ECO:0000313" key="7">
    <source>
        <dbReference type="Proteomes" id="UP001259572"/>
    </source>
</evidence>
<evidence type="ECO:0000313" key="6">
    <source>
        <dbReference type="EMBL" id="MDT9598060.1"/>
    </source>
</evidence>
<accession>A0ABU3Q546</accession>
<evidence type="ECO:0000256" key="2">
    <source>
        <dbReference type="ARBA" id="ARBA00022737"/>
    </source>
</evidence>
<feature type="domain" description="PLD phosphodiesterase" evidence="5">
    <location>
        <begin position="180"/>
        <end position="207"/>
    </location>
</feature>